<sequence length="48" mass="5655">MLFYYDMEVKGSSQRSNLFVKTKVRLSNPPKTHSLGALYTRIPFQFKE</sequence>
<organism evidence="1">
    <name type="scientific">Rhizophora mucronata</name>
    <name type="common">Asiatic mangrove</name>
    <dbReference type="NCBI Taxonomy" id="61149"/>
    <lineage>
        <taxon>Eukaryota</taxon>
        <taxon>Viridiplantae</taxon>
        <taxon>Streptophyta</taxon>
        <taxon>Embryophyta</taxon>
        <taxon>Tracheophyta</taxon>
        <taxon>Spermatophyta</taxon>
        <taxon>Magnoliopsida</taxon>
        <taxon>eudicotyledons</taxon>
        <taxon>Gunneridae</taxon>
        <taxon>Pentapetalae</taxon>
        <taxon>rosids</taxon>
        <taxon>fabids</taxon>
        <taxon>Malpighiales</taxon>
        <taxon>Rhizophoraceae</taxon>
        <taxon>Rhizophora</taxon>
    </lineage>
</organism>
<proteinExistence type="predicted"/>
<protein>
    <submittedName>
        <fullName evidence="1">Uncharacterized protein</fullName>
    </submittedName>
</protein>
<name>A0A2P2NUV4_RHIMU</name>
<dbReference type="EMBL" id="GGEC01065729">
    <property type="protein sequence ID" value="MBX46213.1"/>
    <property type="molecule type" value="Transcribed_RNA"/>
</dbReference>
<accession>A0A2P2NUV4</accession>
<evidence type="ECO:0000313" key="1">
    <source>
        <dbReference type="EMBL" id="MBX46213.1"/>
    </source>
</evidence>
<reference evidence="1" key="1">
    <citation type="submission" date="2018-02" db="EMBL/GenBank/DDBJ databases">
        <title>Rhizophora mucronata_Transcriptome.</title>
        <authorList>
            <person name="Meera S.P."/>
            <person name="Sreeshan A."/>
            <person name="Augustine A."/>
        </authorList>
    </citation>
    <scope>NUCLEOTIDE SEQUENCE</scope>
    <source>
        <tissue evidence="1">Leaf</tissue>
    </source>
</reference>
<dbReference type="AlphaFoldDB" id="A0A2P2NUV4"/>